<gene>
    <name evidence="2" type="ORF">S01H1_54046</name>
</gene>
<evidence type="ECO:0000256" key="1">
    <source>
        <dbReference type="SAM" id="Phobius"/>
    </source>
</evidence>
<keyword evidence="1" id="KW-1133">Transmembrane helix</keyword>
<proteinExistence type="predicted"/>
<name>X0WQ77_9ZZZZ</name>
<dbReference type="EMBL" id="BARS01035036">
    <property type="protein sequence ID" value="GAG14836.1"/>
    <property type="molecule type" value="Genomic_DNA"/>
</dbReference>
<evidence type="ECO:0008006" key="3">
    <source>
        <dbReference type="Google" id="ProtNLM"/>
    </source>
</evidence>
<feature type="transmembrane region" description="Helical" evidence="1">
    <location>
        <begin position="25"/>
        <end position="47"/>
    </location>
</feature>
<feature type="non-terminal residue" evidence="2">
    <location>
        <position position="203"/>
    </location>
</feature>
<keyword evidence="1" id="KW-0472">Membrane</keyword>
<organism evidence="2">
    <name type="scientific">marine sediment metagenome</name>
    <dbReference type="NCBI Taxonomy" id="412755"/>
    <lineage>
        <taxon>unclassified sequences</taxon>
        <taxon>metagenomes</taxon>
        <taxon>ecological metagenomes</taxon>
    </lineage>
</organism>
<dbReference type="GO" id="GO:0016020">
    <property type="term" value="C:membrane"/>
    <property type="evidence" value="ECO:0007669"/>
    <property type="project" value="InterPro"/>
</dbReference>
<feature type="transmembrane region" description="Helical" evidence="1">
    <location>
        <begin position="183"/>
        <end position="202"/>
    </location>
</feature>
<dbReference type="SUPFAM" id="SSF82861">
    <property type="entry name" value="Mechanosensitive channel protein MscS (YggB), transmembrane region"/>
    <property type="match status" value="1"/>
</dbReference>
<evidence type="ECO:0000313" key="2">
    <source>
        <dbReference type="EMBL" id="GAG14836.1"/>
    </source>
</evidence>
<comment type="caution">
    <text evidence="2">The sequence shown here is derived from an EMBL/GenBank/DDBJ whole genome shotgun (WGS) entry which is preliminary data.</text>
</comment>
<dbReference type="AlphaFoldDB" id="X0WQ77"/>
<dbReference type="InterPro" id="IPR011014">
    <property type="entry name" value="MscS_channel_TM-2"/>
</dbReference>
<accession>X0WQ77</accession>
<feature type="transmembrane region" description="Helical" evidence="1">
    <location>
        <begin position="155"/>
        <end position="177"/>
    </location>
</feature>
<protein>
    <recommendedName>
        <fullName evidence="3">Mechanosensitive ion channel inner membrane domain-containing protein</fullName>
    </recommendedName>
</protein>
<reference evidence="2" key="1">
    <citation type="journal article" date="2014" name="Front. Microbiol.">
        <title>High frequency of phylogenetically diverse reductive dehalogenase-homologous genes in deep subseafloor sedimentary metagenomes.</title>
        <authorList>
            <person name="Kawai M."/>
            <person name="Futagami T."/>
            <person name="Toyoda A."/>
            <person name="Takaki Y."/>
            <person name="Nishi S."/>
            <person name="Hori S."/>
            <person name="Arai W."/>
            <person name="Tsubouchi T."/>
            <person name="Morono Y."/>
            <person name="Uchiyama I."/>
            <person name="Ito T."/>
            <person name="Fujiyama A."/>
            <person name="Inagaki F."/>
            <person name="Takami H."/>
        </authorList>
    </citation>
    <scope>NUCLEOTIDE SEQUENCE</scope>
    <source>
        <strain evidence="2">Expedition CK06-06</strain>
    </source>
</reference>
<keyword evidence="1" id="KW-0812">Transmembrane</keyword>
<feature type="transmembrane region" description="Helical" evidence="1">
    <location>
        <begin position="68"/>
        <end position="93"/>
    </location>
</feature>
<sequence length="203" mass="22692">MYTLAQTTQSVWHDLSFANNPLWKWAALLGVLIATFVIGKIISFFLNRQGQWLLDRKRLAPVGSALRCLSGPASLLVFAAGVYVAGSFMTLKFTWEAIEDGKEVQRMVDLKDFWMALCKTITVLSIGWAVYRLVDVLEMLLRRWTARTRTQLDDQLVPIIRKALRILTVIIVLLVIAQNIFQWEIGALLAGLGLGGLAFALAA</sequence>
<feature type="transmembrane region" description="Helical" evidence="1">
    <location>
        <begin position="113"/>
        <end position="134"/>
    </location>
</feature>
<dbReference type="Gene3D" id="1.10.287.1260">
    <property type="match status" value="1"/>
</dbReference>